<name>A0A1Q3AFB1_ZYGRO</name>
<dbReference type="AlphaFoldDB" id="A0A1Q3AFB1"/>
<dbReference type="Proteomes" id="UP000187013">
    <property type="component" value="Unassembled WGS sequence"/>
</dbReference>
<reference evidence="2 3" key="1">
    <citation type="submission" date="2016-08" db="EMBL/GenBank/DDBJ databases">
        <title>Draft genome sequence of allopolyploid Zygosaccharomyces rouxii.</title>
        <authorList>
            <person name="Watanabe J."/>
            <person name="Uehara K."/>
            <person name="Mogi Y."/>
            <person name="Tsukioka Y."/>
        </authorList>
    </citation>
    <scope>NUCLEOTIDE SEQUENCE [LARGE SCALE GENOMIC DNA]</scope>
    <source>
        <strain evidence="2 3">NBRC 110957</strain>
    </source>
</reference>
<protein>
    <submittedName>
        <fullName evidence="2">Uncharacterized protein</fullName>
    </submittedName>
</protein>
<dbReference type="EMBL" id="BDGX01000038">
    <property type="protein sequence ID" value="GAV54407.1"/>
    <property type="molecule type" value="Genomic_DNA"/>
</dbReference>
<evidence type="ECO:0000313" key="2">
    <source>
        <dbReference type="EMBL" id="GAV54407.1"/>
    </source>
</evidence>
<evidence type="ECO:0000256" key="1">
    <source>
        <dbReference type="SAM" id="MobiDB-lite"/>
    </source>
</evidence>
<accession>A0A1Q3AFB1</accession>
<organism evidence="2 3">
    <name type="scientific">Zygosaccharomyces rouxii</name>
    <dbReference type="NCBI Taxonomy" id="4956"/>
    <lineage>
        <taxon>Eukaryota</taxon>
        <taxon>Fungi</taxon>
        <taxon>Dikarya</taxon>
        <taxon>Ascomycota</taxon>
        <taxon>Saccharomycotina</taxon>
        <taxon>Saccharomycetes</taxon>
        <taxon>Saccharomycetales</taxon>
        <taxon>Saccharomycetaceae</taxon>
        <taxon>Zygosaccharomyces</taxon>
    </lineage>
</organism>
<feature type="compositionally biased region" description="Basic and acidic residues" evidence="1">
    <location>
        <begin position="8"/>
        <end position="54"/>
    </location>
</feature>
<evidence type="ECO:0000313" key="3">
    <source>
        <dbReference type="Proteomes" id="UP000187013"/>
    </source>
</evidence>
<gene>
    <name evidence="2" type="ORF">ZYGR_0AL01390</name>
</gene>
<feature type="region of interest" description="Disordered" evidence="1">
    <location>
        <begin position="1"/>
        <end position="67"/>
    </location>
</feature>
<sequence length="67" mass="8110">MPLFSKLRSGEPKEKKFISQEDFHRRNKEYEEAHERRKNSVREGYSDWSRDEPSSRSPAKGWNTPWL</sequence>
<proteinExistence type="predicted"/>
<comment type="caution">
    <text evidence="2">The sequence shown here is derived from an EMBL/GenBank/DDBJ whole genome shotgun (WGS) entry which is preliminary data.</text>
</comment>